<sequence>MARAAAIPIEQLHLMNENQREILVQRIAHEYWEHALWQERDFPRVFPFVENAGKRVGADRR</sequence>
<dbReference type="Pfam" id="PF01745">
    <property type="entry name" value="IPT"/>
    <property type="match status" value="1"/>
</dbReference>
<evidence type="ECO:0000313" key="1">
    <source>
        <dbReference type="EMBL" id="WIY50133.1"/>
    </source>
</evidence>
<dbReference type="RefSeq" id="WP_074687407.1">
    <property type="nucleotide sequence ID" value="NZ_CP042302.1"/>
</dbReference>
<keyword evidence="1" id="KW-0808">Transferase</keyword>
<proteinExistence type="predicted"/>
<keyword evidence="2" id="KW-1185">Reference proteome</keyword>
<dbReference type="Gene3D" id="1.10.287.890">
    <property type="entry name" value="Crystal structure of tRNA isopentenylpyrophosphate transferase (bh2366) domain"/>
    <property type="match status" value="1"/>
</dbReference>
<accession>A0ABY9ATI6</accession>
<organism evidence="1 2">
    <name type="scientific">Paracidovorax citrulli</name>
    <name type="common">Acidovorax citrulli</name>
    <dbReference type="NCBI Taxonomy" id="80869"/>
    <lineage>
        <taxon>Bacteria</taxon>
        <taxon>Pseudomonadati</taxon>
        <taxon>Pseudomonadota</taxon>
        <taxon>Betaproteobacteria</taxon>
        <taxon>Burkholderiales</taxon>
        <taxon>Comamonadaceae</taxon>
        <taxon>Paracidovorax</taxon>
    </lineage>
</organism>
<dbReference type="GO" id="GO:0016740">
    <property type="term" value="F:transferase activity"/>
    <property type="evidence" value="ECO:0007669"/>
    <property type="project" value="UniProtKB-KW"/>
</dbReference>
<gene>
    <name evidence="1" type="ORF">QRO08_06040</name>
</gene>
<evidence type="ECO:0000313" key="2">
    <source>
        <dbReference type="Proteomes" id="UP001242732"/>
    </source>
</evidence>
<name>A0ABY9ATI6_PARCI</name>
<protein>
    <submittedName>
        <fullName evidence="1">Isopentenyl transferase family protein</fullName>
    </submittedName>
</protein>
<dbReference type="EMBL" id="CP127363">
    <property type="protein sequence ID" value="WIY50133.1"/>
    <property type="molecule type" value="Genomic_DNA"/>
</dbReference>
<dbReference type="Proteomes" id="UP001242732">
    <property type="component" value="Chromosome"/>
</dbReference>
<dbReference type="GeneID" id="79791449"/>
<reference evidence="1 2" key="1">
    <citation type="submission" date="2023-06" db="EMBL/GenBank/DDBJ databases">
        <authorList>
            <person name="Ham H."/>
            <person name="Park D.S."/>
        </authorList>
    </citation>
    <scope>NUCLEOTIDE SEQUENCE [LARGE SCALE GENOMIC DNA]</scope>
    <source>
        <strain evidence="1 2">KACC 17005</strain>
    </source>
</reference>